<dbReference type="PANTHER" id="PTHR18966">
    <property type="entry name" value="IONOTROPIC GLUTAMATE RECEPTOR"/>
    <property type="match status" value="1"/>
</dbReference>
<dbReference type="SUPFAM" id="SSF53822">
    <property type="entry name" value="Periplasmic binding protein-like I"/>
    <property type="match status" value="1"/>
</dbReference>
<feature type="chain" id="PRO_5044874376" evidence="19">
    <location>
        <begin position="23"/>
        <end position="883"/>
    </location>
</feature>
<evidence type="ECO:0000256" key="17">
    <source>
        <dbReference type="PIRSR" id="PIRSR601508-3"/>
    </source>
</evidence>
<dbReference type="PRINTS" id="PR00177">
    <property type="entry name" value="NMDARECEPTOR"/>
</dbReference>
<dbReference type="InterPro" id="IPR028082">
    <property type="entry name" value="Peripla_BP_I"/>
</dbReference>
<evidence type="ECO:0000256" key="19">
    <source>
        <dbReference type="SAM" id="SignalP"/>
    </source>
</evidence>
<protein>
    <submittedName>
        <fullName evidence="22">Uncharacterized protein</fullName>
    </submittedName>
</protein>
<evidence type="ECO:0000256" key="5">
    <source>
        <dbReference type="ARBA" id="ARBA00022989"/>
    </source>
</evidence>
<dbReference type="InterPro" id="IPR001828">
    <property type="entry name" value="ANF_lig-bd_rcpt"/>
</dbReference>
<keyword evidence="23" id="KW-1185">Reference proteome</keyword>
<comment type="subcellular location">
    <subcellularLocation>
        <location evidence="14">Postsynaptic cell membrane</location>
        <topology evidence="14">Multi-pass membrane protein</topology>
    </subcellularLocation>
</comment>
<keyword evidence="3" id="KW-1003">Cell membrane</keyword>
<comment type="similarity">
    <text evidence="1">Belongs to the glutamate-gated ion channel (TC 1.A.10.1) family.</text>
</comment>
<evidence type="ECO:0000313" key="22">
    <source>
        <dbReference type="EMBL" id="KAL1501833.1"/>
    </source>
</evidence>
<keyword evidence="7" id="KW-0406">Ion transport</keyword>
<keyword evidence="13" id="KW-0407">Ion channel</keyword>
<dbReference type="SUPFAM" id="SSF53850">
    <property type="entry name" value="Periplasmic binding protein-like II"/>
    <property type="match status" value="1"/>
</dbReference>
<keyword evidence="5 18" id="KW-1133">Transmembrane helix</keyword>
<keyword evidence="11" id="KW-0628">Postsynaptic cell membrane</keyword>
<dbReference type="InterPro" id="IPR019594">
    <property type="entry name" value="Glu/Gly-bd"/>
</dbReference>
<dbReference type="Pfam" id="PF00060">
    <property type="entry name" value="Lig_chan"/>
    <property type="match status" value="1"/>
</dbReference>
<evidence type="ECO:0000256" key="9">
    <source>
        <dbReference type="ARBA" id="ARBA00023170"/>
    </source>
</evidence>
<keyword evidence="12" id="KW-1071">Ligand-gated ion channel</keyword>
<dbReference type="Gene3D" id="3.40.190.10">
    <property type="entry name" value="Periplasmic binding protein-like II"/>
    <property type="match status" value="2"/>
</dbReference>
<evidence type="ECO:0000256" key="16">
    <source>
        <dbReference type="PIRSR" id="PIRSR601508-2"/>
    </source>
</evidence>
<feature type="domain" description="Ionotropic glutamate receptor C-terminal" evidence="20">
    <location>
        <begin position="397"/>
        <end position="759"/>
    </location>
</feature>
<keyword evidence="17" id="KW-1015">Disulfide bond</keyword>
<evidence type="ECO:0000256" key="11">
    <source>
        <dbReference type="ARBA" id="ARBA00023257"/>
    </source>
</evidence>
<feature type="binding site" evidence="15">
    <location>
        <position position="472"/>
    </location>
    <ligand>
        <name>L-glutamate</name>
        <dbReference type="ChEBI" id="CHEBI:29985"/>
    </ligand>
</feature>
<dbReference type="InterPro" id="IPR001320">
    <property type="entry name" value="Iontro_rcpt_C"/>
</dbReference>
<evidence type="ECO:0000256" key="10">
    <source>
        <dbReference type="ARBA" id="ARBA00023180"/>
    </source>
</evidence>
<accession>A0ABD1ETA6</accession>
<dbReference type="SMART" id="SM00079">
    <property type="entry name" value="PBPe"/>
    <property type="match status" value="1"/>
</dbReference>
<keyword evidence="10" id="KW-0325">Glycoprotein</keyword>
<dbReference type="FunFam" id="3.40.190.10:FF:000061">
    <property type="entry name" value="Glutamate receptor, ionotropic kainate"/>
    <property type="match status" value="1"/>
</dbReference>
<sequence>MEILQNLIFTFIILVYNYCCLANDNVKIGPFFNDETTDFNFNVILDHLHPELKFEHSEIVVVPEEDSFSSTKVFCKTISESTYTAIMGPRHSASSQTIQSICETLQLPYLGIHWVPIWTKDNGVVFNLYPDSNLLAQALAVVIKSLDWDRFIIIYEDLKSLARLQDVLKLQSHQPNYDKNNILIKRLGPGPDYRPLLKEVTNMVPRRIILDCSVDKIIDILRQGKEDAHTLDFENEQLRGDANVTTIRLFNPKNEDFIRLVSKYYPTVPPEKIRVETALQHDAMMFFTKSINSLKEKYPNEEFMFTPTSCNSTSTLFEENLLIKEMRDTFMSSSDSITGEFHLDNGKRYTFTLEVIETNNPDKPIGIWNSATPDTIFFTRNATERERELQIRMQNYNFIVSSKLGKPYLMESGIPGAVGNDRYRGFSMDLITEVAKLTNITFQFVLDSKNSPAIIVDDLVHRRADLGICDFTITQQRSEQIDFSLPFMSLGISILHKEIEQEEIDNMYGFMRPFYWTVWVYIITLYLTLSIIILIIARLDPDDWENPHPCNSKPEELENIWGFKNCLWLTLGSIMTQGCDILPKGLSSRIATAMWWFFSLIMASTYTANLAAFLTMSRKDDSIKNVDDLANQNKVKYGMMSNGATQAFFENSNNSLYQRMWAIMKNENPSVFEESNDKGVDRVLNTKNGLYAFFMESPQIEYERERHCGLTKIGQLLDSKSYGIGMPLGADYRHEINAAVLKLQENGKLNELKEKWWKQEDLEEIQCKSAVSEDSNDKLTLANVGGIFVVLAAGIGLAFIFALIEFLWNVHNISIEEHMTYLEALKCELKFACNIRVTRKAAKPSLSEYCEPEEEITTPKTVLEGAGSFLNVNATVLNRMSQQ</sequence>
<feature type="binding site" evidence="15">
    <location>
        <position position="696"/>
    </location>
    <ligand>
        <name>L-glutamate</name>
        <dbReference type="ChEBI" id="CHEBI:29985"/>
    </ligand>
</feature>
<evidence type="ECO:0000256" key="13">
    <source>
        <dbReference type="ARBA" id="ARBA00023303"/>
    </source>
</evidence>
<dbReference type="Proteomes" id="UP001566132">
    <property type="component" value="Unassembled WGS sequence"/>
</dbReference>
<evidence type="ECO:0000256" key="12">
    <source>
        <dbReference type="ARBA" id="ARBA00023286"/>
    </source>
</evidence>
<dbReference type="FunFam" id="1.10.287.70:FF:000010">
    <property type="entry name" value="Putative glutamate receptor ionotropic kainate 1"/>
    <property type="match status" value="1"/>
</dbReference>
<dbReference type="GO" id="GO:0034220">
    <property type="term" value="P:monoatomic ion transmembrane transport"/>
    <property type="evidence" value="ECO:0007669"/>
    <property type="project" value="UniProtKB-KW"/>
</dbReference>
<dbReference type="AlphaFoldDB" id="A0ABD1ETA6"/>
<evidence type="ECO:0000256" key="1">
    <source>
        <dbReference type="ARBA" id="ARBA00008685"/>
    </source>
</evidence>
<comment type="caution">
    <text evidence="22">The sequence shown here is derived from an EMBL/GenBank/DDBJ whole genome shotgun (WGS) entry which is preliminary data.</text>
</comment>
<reference evidence="22 23" key="1">
    <citation type="submission" date="2024-05" db="EMBL/GenBank/DDBJ databases">
        <title>Genetic variation in Jamaican populations of the coffee berry borer (Hypothenemus hampei).</title>
        <authorList>
            <person name="Errbii M."/>
            <person name="Myrie A."/>
        </authorList>
    </citation>
    <scope>NUCLEOTIDE SEQUENCE [LARGE SCALE GENOMIC DNA]</scope>
    <source>
        <strain evidence="22">JA-Hopewell-2020-01-JO</strain>
        <tissue evidence="22">Whole body</tissue>
    </source>
</reference>
<keyword evidence="6" id="KW-0770">Synapse</keyword>
<keyword evidence="2" id="KW-0813">Transport</keyword>
<dbReference type="Pfam" id="PF01094">
    <property type="entry name" value="ANF_receptor"/>
    <property type="match status" value="1"/>
</dbReference>
<feature type="domain" description="Ionotropic glutamate receptor L-glutamate and glycine-binding" evidence="21">
    <location>
        <begin position="407"/>
        <end position="457"/>
    </location>
</feature>
<dbReference type="SMART" id="SM00918">
    <property type="entry name" value="Lig_chan-Glu_bd"/>
    <property type="match status" value="1"/>
</dbReference>
<evidence type="ECO:0000256" key="7">
    <source>
        <dbReference type="ARBA" id="ARBA00023065"/>
    </source>
</evidence>
<name>A0ABD1ETA6_HYPHA</name>
<evidence type="ECO:0000313" key="23">
    <source>
        <dbReference type="Proteomes" id="UP001566132"/>
    </source>
</evidence>
<dbReference type="InterPro" id="IPR015683">
    <property type="entry name" value="Ionotropic_Glu_rcpt"/>
</dbReference>
<dbReference type="Gene3D" id="1.10.287.70">
    <property type="match status" value="1"/>
</dbReference>
<dbReference type="Pfam" id="PF10613">
    <property type="entry name" value="Lig_chan-Glu_bd"/>
    <property type="match status" value="1"/>
</dbReference>
<evidence type="ECO:0000256" key="3">
    <source>
        <dbReference type="ARBA" id="ARBA00022475"/>
    </source>
</evidence>
<keyword evidence="19" id="KW-0732">Signal</keyword>
<feature type="transmembrane region" description="Helical" evidence="18">
    <location>
        <begin position="593"/>
        <end position="614"/>
    </location>
</feature>
<feature type="binding site" evidence="15">
    <location>
        <position position="477"/>
    </location>
    <ligand>
        <name>L-glutamate</name>
        <dbReference type="ChEBI" id="CHEBI:29985"/>
    </ligand>
</feature>
<organism evidence="22 23">
    <name type="scientific">Hypothenemus hampei</name>
    <name type="common">Coffee berry borer</name>
    <dbReference type="NCBI Taxonomy" id="57062"/>
    <lineage>
        <taxon>Eukaryota</taxon>
        <taxon>Metazoa</taxon>
        <taxon>Ecdysozoa</taxon>
        <taxon>Arthropoda</taxon>
        <taxon>Hexapoda</taxon>
        <taxon>Insecta</taxon>
        <taxon>Pterygota</taxon>
        <taxon>Neoptera</taxon>
        <taxon>Endopterygota</taxon>
        <taxon>Coleoptera</taxon>
        <taxon>Polyphaga</taxon>
        <taxon>Cucujiformia</taxon>
        <taxon>Curculionidae</taxon>
        <taxon>Scolytinae</taxon>
        <taxon>Hypothenemus</taxon>
    </lineage>
</organism>
<feature type="site" description="Interaction with the cone snail toxin Con-ikot-ikot" evidence="16">
    <location>
        <position position="742"/>
    </location>
</feature>
<feature type="site" description="Crucial to convey clamshell closure to channel opening" evidence="16">
    <location>
        <position position="623"/>
    </location>
</feature>
<evidence type="ECO:0000256" key="2">
    <source>
        <dbReference type="ARBA" id="ARBA00022448"/>
    </source>
</evidence>
<dbReference type="GO" id="GO:0045211">
    <property type="term" value="C:postsynaptic membrane"/>
    <property type="evidence" value="ECO:0007669"/>
    <property type="project" value="UniProtKB-SubCell"/>
</dbReference>
<dbReference type="InterPro" id="IPR001508">
    <property type="entry name" value="Iono_Glu_rcpt_met"/>
</dbReference>
<evidence type="ECO:0000259" key="21">
    <source>
        <dbReference type="SMART" id="SM00918"/>
    </source>
</evidence>
<evidence type="ECO:0000256" key="8">
    <source>
        <dbReference type="ARBA" id="ARBA00023136"/>
    </source>
</evidence>
<dbReference type="Gene3D" id="3.40.50.2300">
    <property type="match status" value="2"/>
</dbReference>
<evidence type="ECO:0000256" key="14">
    <source>
        <dbReference type="ARBA" id="ARBA00034104"/>
    </source>
</evidence>
<gene>
    <name evidence="22" type="ORF">ABEB36_007086</name>
</gene>
<dbReference type="SUPFAM" id="SSF81324">
    <property type="entry name" value="Voltage-gated potassium channels"/>
    <property type="match status" value="1"/>
</dbReference>
<evidence type="ECO:0000259" key="20">
    <source>
        <dbReference type="SMART" id="SM00079"/>
    </source>
</evidence>
<evidence type="ECO:0000256" key="6">
    <source>
        <dbReference type="ARBA" id="ARBA00023018"/>
    </source>
</evidence>
<dbReference type="EMBL" id="JBDJPC010000005">
    <property type="protein sequence ID" value="KAL1501833.1"/>
    <property type="molecule type" value="Genomic_DNA"/>
</dbReference>
<evidence type="ECO:0000256" key="4">
    <source>
        <dbReference type="ARBA" id="ARBA00022692"/>
    </source>
</evidence>
<feature type="binding site" evidence="15">
    <location>
        <position position="645"/>
    </location>
    <ligand>
        <name>L-glutamate</name>
        <dbReference type="ChEBI" id="CHEBI:29985"/>
    </ligand>
</feature>
<evidence type="ECO:0000256" key="18">
    <source>
        <dbReference type="SAM" id="Phobius"/>
    </source>
</evidence>
<feature type="transmembrane region" description="Helical" evidence="18">
    <location>
        <begin position="514"/>
        <end position="537"/>
    </location>
</feature>
<feature type="signal peptide" evidence="19">
    <location>
        <begin position="1"/>
        <end position="22"/>
    </location>
</feature>
<keyword evidence="9" id="KW-0675">Receptor</keyword>
<proteinExistence type="inferred from homology"/>
<keyword evidence="8 18" id="KW-0472">Membrane</keyword>
<feature type="transmembrane region" description="Helical" evidence="18">
    <location>
        <begin position="784"/>
        <end position="808"/>
    </location>
</feature>
<feature type="disulfide bond" evidence="17">
    <location>
        <begin position="708"/>
        <end position="767"/>
    </location>
</feature>
<evidence type="ECO:0000256" key="15">
    <source>
        <dbReference type="PIRSR" id="PIRSR601508-1"/>
    </source>
</evidence>
<keyword evidence="4 18" id="KW-0812">Transmembrane</keyword>